<name>A0ABX7MU24_9GAMM</name>
<gene>
    <name evidence="6" type="ORF">LPB19_05645</name>
</gene>
<dbReference type="PANTHER" id="PTHR14226:SF29">
    <property type="entry name" value="NEUROPATHY TARGET ESTERASE SWS"/>
    <property type="match status" value="1"/>
</dbReference>
<evidence type="ECO:0000313" key="6">
    <source>
        <dbReference type="EMBL" id="QSP95887.1"/>
    </source>
</evidence>
<keyword evidence="1 4" id="KW-0378">Hydrolase</keyword>
<feature type="active site" description="Proton acceptor" evidence="4">
    <location>
        <position position="230"/>
    </location>
</feature>
<feature type="domain" description="PNPLA" evidence="5">
    <location>
        <begin position="51"/>
        <end position="243"/>
    </location>
</feature>
<keyword evidence="7" id="KW-1185">Reference proteome</keyword>
<evidence type="ECO:0000256" key="4">
    <source>
        <dbReference type="PROSITE-ProRule" id="PRU01161"/>
    </source>
</evidence>
<evidence type="ECO:0000259" key="5">
    <source>
        <dbReference type="PROSITE" id="PS51635"/>
    </source>
</evidence>
<evidence type="ECO:0000256" key="1">
    <source>
        <dbReference type="ARBA" id="ARBA00022801"/>
    </source>
</evidence>
<feature type="short sequence motif" description="GXGXXG" evidence="4">
    <location>
        <begin position="55"/>
        <end position="60"/>
    </location>
</feature>
<dbReference type="SUPFAM" id="SSF52151">
    <property type="entry name" value="FabD/lysophospholipase-like"/>
    <property type="match status" value="1"/>
</dbReference>
<feature type="short sequence motif" description="DGA/G" evidence="4">
    <location>
        <begin position="230"/>
        <end position="232"/>
    </location>
</feature>
<dbReference type="PROSITE" id="PS51635">
    <property type="entry name" value="PNPLA"/>
    <property type="match status" value="1"/>
</dbReference>
<feature type="short sequence motif" description="GXSXG" evidence="4">
    <location>
        <begin position="82"/>
        <end position="86"/>
    </location>
</feature>
<dbReference type="Pfam" id="PF07244">
    <property type="entry name" value="POTRA"/>
    <property type="match status" value="1"/>
</dbReference>
<evidence type="ECO:0000256" key="2">
    <source>
        <dbReference type="ARBA" id="ARBA00022963"/>
    </source>
</evidence>
<accession>A0ABX7MU24</accession>
<organism evidence="6 7">
    <name type="scientific">Marinobacter salinisoli</name>
    <dbReference type="NCBI Taxonomy" id="2769486"/>
    <lineage>
        <taxon>Bacteria</taxon>
        <taxon>Pseudomonadati</taxon>
        <taxon>Pseudomonadota</taxon>
        <taxon>Gammaproteobacteria</taxon>
        <taxon>Pseudomonadales</taxon>
        <taxon>Marinobacteraceae</taxon>
        <taxon>Marinobacter</taxon>
    </lineage>
</organism>
<feature type="active site" description="Nucleophile" evidence="4">
    <location>
        <position position="84"/>
    </location>
</feature>
<dbReference type="InterPro" id="IPR016035">
    <property type="entry name" value="Acyl_Trfase/lysoPLipase"/>
</dbReference>
<dbReference type="Proteomes" id="UP000663555">
    <property type="component" value="Chromosome"/>
</dbReference>
<dbReference type="CDD" id="cd07205">
    <property type="entry name" value="Pat_PNPLA6_PNPLA7_NTE1_like"/>
    <property type="match status" value="1"/>
</dbReference>
<keyword evidence="2 4" id="KW-0442">Lipid degradation</keyword>
<protein>
    <submittedName>
        <fullName evidence="6">Patatin-like phospholipase family protein</fullName>
    </submittedName>
</protein>
<evidence type="ECO:0000256" key="3">
    <source>
        <dbReference type="ARBA" id="ARBA00023098"/>
    </source>
</evidence>
<reference evidence="6 7" key="1">
    <citation type="submission" date="2021-03" db="EMBL/GenBank/DDBJ databases">
        <title>Genome sequencing of Marinobacter sp. LPB0319.</title>
        <authorList>
            <person name="Kim J."/>
        </authorList>
    </citation>
    <scope>NUCLEOTIDE SEQUENCE [LARGE SCALE GENOMIC DNA]</scope>
    <source>
        <strain evidence="6 7">LPB0319</strain>
    </source>
</reference>
<dbReference type="InterPro" id="IPR002641">
    <property type="entry name" value="PNPLA_dom"/>
</dbReference>
<dbReference type="InterPro" id="IPR050301">
    <property type="entry name" value="NTE"/>
</dbReference>
<dbReference type="Gene3D" id="3.10.20.310">
    <property type="entry name" value="membrane protein fhac"/>
    <property type="match status" value="1"/>
</dbReference>
<dbReference type="EMBL" id="CP071247">
    <property type="protein sequence ID" value="QSP95887.1"/>
    <property type="molecule type" value="Genomic_DNA"/>
</dbReference>
<dbReference type="Gene3D" id="3.40.1090.10">
    <property type="entry name" value="Cytosolic phospholipase A2 catalytic domain"/>
    <property type="match status" value="2"/>
</dbReference>
<keyword evidence="3 4" id="KW-0443">Lipid metabolism</keyword>
<proteinExistence type="predicted"/>
<dbReference type="InterPro" id="IPR010827">
    <property type="entry name" value="BamA/TamA_POTRA"/>
</dbReference>
<sequence length="756" mass="82043">MRKQAASSNGLSSPREERNLVAVKRILLLFTLVGAFVAPMLHAAERPKVGLVLSGGGAKGMAHVGVLRVLEEMKIPVDVVVGTSAGAAVGALYASGMSVKEIESRFIKLDWVASFKDDPGRIYKPVRRKKDETRLPLAPGIGVGADGFRMGGGIVAGQNLGFILNELTRDDALVEDFDLLAIPYRAIATDLETGEQVVMAEGNLAEAVRASMSIPGVYAPVRRNGRLLVDGGVANNLPISVARSMGAEIVIAVDISDTLLESEELTGAFTVVGQLTTLMTRRNTDEQLKLLGERDVLIQPDLEGYTSADFYDGLVLFELGATAAREHAVELRGLTVPKKQWAQYQERRGGGSFRVGRIARINIIHGNALATQFLRERIQQQEGMPLEVDVLEADLKRIYGLGYYETVSYSVSPSAEGTILNILVQEKSWGPNYLSFGLGYEDNFDGDTRFNLASGLTLTELNDLGAEWATGVQLGTEPWVRTQWYQPLDYGYERFLVVGAEYDRDIFGVYEGGNDPVAELEVSHRLVDVALGMEVGSDNEVRLQYFRGKATVDELVGQAVIDDDDIQQGGISLQWVHDSLDDAFYPSHGTFAGLRGRIDRDGLGSDRSFDTITGMGLGTDTWQDFNLTGLFYGELVTRGEPGLENAARLGGFRRLSALGPGQISGDNALMAAMYGRKNFGGPLVPVFAGAGFEVGNAWESLSDVSWGNTVRSWSVFGGVDTFLGPVQLALAYSNADTWGAYLNIGYSFPELFYDAF</sequence>
<dbReference type="Pfam" id="PF01734">
    <property type="entry name" value="Patatin"/>
    <property type="match status" value="1"/>
</dbReference>
<dbReference type="PANTHER" id="PTHR14226">
    <property type="entry name" value="NEUROPATHY TARGET ESTERASE/SWISS CHEESE D.MELANOGASTER"/>
    <property type="match status" value="1"/>
</dbReference>
<evidence type="ECO:0000313" key="7">
    <source>
        <dbReference type="Proteomes" id="UP000663555"/>
    </source>
</evidence>